<dbReference type="SUPFAM" id="SSF52029">
    <property type="entry name" value="GroEL apical domain-like"/>
    <property type="match status" value="1"/>
</dbReference>
<evidence type="ECO:0000256" key="1">
    <source>
        <dbReference type="ARBA" id="ARBA00006607"/>
    </source>
</evidence>
<dbReference type="InterPro" id="IPR027409">
    <property type="entry name" value="GroEL-like_apical_dom_sf"/>
</dbReference>
<organism evidence="4 5">
    <name type="scientific">Thlaspi arvense</name>
    <name type="common">Field penny-cress</name>
    <dbReference type="NCBI Taxonomy" id="13288"/>
    <lineage>
        <taxon>Eukaryota</taxon>
        <taxon>Viridiplantae</taxon>
        <taxon>Streptophyta</taxon>
        <taxon>Embryophyta</taxon>
        <taxon>Tracheophyta</taxon>
        <taxon>Spermatophyta</taxon>
        <taxon>Magnoliopsida</taxon>
        <taxon>eudicotyledons</taxon>
        <taxon>Gunneridae</taxon>
        <taxon>Pentapetalae</taxon>
        <taxon>rosids</taxon>
        <taxon>malvids</taxon>
        <taxon>Brassicales</taxon>
        <taxon>Brassicaceae</taxon>
        <taxon>Thlaspideae</taxon>
        <taxon>Thlaspi</taxon>
    </lineage>
</organism>
<dbReference type="InterPro" id="IPR001844">
    <property type="entry name" value="Cpn60/GroEL"/>
</dbReference>
<dbReference type="PANTHER" id="PTHR45633">
    <property type="entry name" value="60 KDA HEAT SHOCK PROTEIN, MITOCHONDRIAL"/>
    <property type="match status" value="1"/>
</dbReference>
<protein>
    <submittedName>
        <fullName evidence="4">Uncharacterized protein</fullName>
    </submittedName>
</protein>
<feature type="non-terminal residue" evidence="4">
    <location>
        <position position="1"/>
    </location>
</feature>
<keyword evidence="2" id="KW-0809">Transit peptide</keyword>
<dbReference type="Proteomes" id="UP000836841">
    <property type="component" value="Chromosome 3"/>
</dbReference>
<gene>
    <name evidence="4" type="ORF">TAV2_LOCUS11222</name>
</gene>
<reference evidence="4 5" key="1">
    <citation type="submission" date="2022-03" db="EMBL/GenBank/DDBJ databases">
        <authorList>
            <person name="Nunn A."/>
            <person name="Chopra R."/>
            <person name="Nunn A."/>
            <person name="Contreras Garrido A."/>
        </authorList>
    </citation>
    <scope>NUCLEOTIDE SEQUENCE [LARGE SCALE GENOMIC DNA]</scope>
</reference>
<sequence>MNAMDVRRDISIAVDAVVSNLQSRVFANGESEIGELIARAIKRVGKEGIGQTIALSRNEKILINELEIVEWMKLDRGYTSHTLPPIKKNQRRELDEPLTLIHEKKISIVKVLELALKRRRPLLIIYKDVESEALVTLIINKLRATIKVCAIKAHGFGEHKKEILHDLAALTGGEFITNELGINPGKGGPWYLLVTISKYNTAILDGSWRLESH</sequence>
<comment type="similarity">
    <text evidence="1">Belongs to the chaperonin (HSP60) family.</text>
</comment>
<dbReference type="AlphaFoldDB" id="A0AAU9S0Y3"/>
<proteinExistence type="inferred from homology"/>
<evidence type="ECO:0000256" key="3">
    <source>
        <dbReference type="ARBA" id="ARBA00023186"/>
    </source>
</evidence>
<dbReference type="Gene3D" id="3.50.7.10">
    <property type="entry name" value="GroEL"/>
    <property type="match status" value="1"/>
</dbReference>
<keyword evidence="3" id="KW-0143">Chaperone</keyword>
<dbReference type="FunFam" id="3.50.7.10:FF:000001">
    <property type="entry name" value="60 kDa chaperonin"/>
    <property type="match status" value="1"/>
</dbReference>
<keyword evidence="5" id="KW-1185">Reference proteome</keyword>
<dbReference type="EMBL" id="OU466859">
    <property type="protein sequence ID" value="CAH2052795.1"/>
    <property type="molecule type" value="Genomic_DNA"/>
</dbReference>
<evidence type="ECO:0000256" key="2">
    <source>
        <dbReference type="ARBA" id="ARBA00022946"/>
    </source>
</evidence>
<accession>A0AAU9S0Y3</accession>
<evidence type="ECO:0000313" key="4">
    <source>
        <dbReference type="EMBL" id="CAH2052795.1"/>
    </source>
</evidence>
<dbReference type="GO" id="GO:0042026">
    <property type="term" value="P:protein refolding"/>
    <property type="evidence" value="ECO:0007669"/>
    <property type="project" value="InterPro"/>
</dbReference>
<dbReference type="GO" id="GO:0140662">
    <property type="term" value="F:ATP-dependent protein folding chaperone"/>
    <property type="evidence" value="ECO:0007669"/>
    <property type="project" value="InterPro"/>
</dbReference>
<evidence type="ECO:0000313" key="5">
    <source>
        <dbReference type="Proteomes" id="UP000836841"/>
    </source>
</evidence>
<dbReference type="InterPro" id="IPR027410">
    <property type="entry name" value="TCP-1-like_intermed_sf"/>
</dbReference>
<name>A0AAU9S0Y3_THLAR</name>
<dbReference type="SUPFAM" id="SSF54849">
    <property type="entry name" value="GroEL-intermediate domain like"/>
    <property type="match status" value="1"/>
</dbReference>